<reference evidence="2 3" key="1">
    <citation type="submission" date="2017-07" db="EMBL/GenBank/DDBJ databases">
        <title>Isolation and whole genome analysis of endospore-forming bacteria from heroin.</title>
        <authorList>
            <person name="Kalinowski J."/>
            <person name="Ahrens B."/>
            <person name="Al-Dilaimi A."/>
            <person name="Winkler A."/>
            <person name="Wibberg D."/>
            <person name="Schleenbecker U."/>
            <person name="Ruckert C."/>
            <person name="Wolfel R."/>
            <person name="Grass G."/>
        </authorList>
    </citation>
    <scope>NUCLEOTIDE SEQUENCE [LARGE SCALE GENOMIC DNA]</scope>
    <source>
        <strain evidence="2 3">7509</strain>
    </source>
</reference>
<proteinExistence type="predicted"/>
<keyword evidence="1" id="KW-0812">Transmembrane</keyword>
<feature type="transmembrane region" description="Helical" evidence="1">
    <location>
        <begin position="20"/>
        <end position="41"/>
    </location>
</feature>
<evidence type="ECO:0000313" key="2">
    <source>
        <dbReference type="EMBL" id="PAE07361.1"/>
    </source>
</evidence>
<protein>
    <submittedName>
        <fullName evidence="2">Uncharacterized protein</fullName>
    </submittedName>
</protein>
<keyword evidence="1" id="KW-1133">Transmembrane helix</keyword>
<dbReference type="AlphaFoldDB" id="A0A268HBW5"/>
<gene>
    <name evidence="2" type="ORF">CHI12_11800</name>
</gene>
<evidence type="ECO:0000313" key="3">
    <source>
        <dbReference type="Proteomes" id="UP000216475"/>
    </source>
</evidence>
<sequence>MKRRLLEWWIAIPRKIRTGFLGLLTIFFLTAVFIKGSQALLHSSIDSKQVVIGMLVAIALTASILLNKK</sequence>
<accession>A0A268HBW5</accession>
<name>A0A268HBW5_9BACI</name>
<keyword evidence="1" id="KW-0472">Membrane</keyword>
<evidence type="ECO:0000256" key="1">
    <source>
        <dbReference type="SAM" id="Phobius"/>
    </source>
</evidence>
<dbReference type="RefSeq" id="WP_095270951.1">
    <property type="nucleotide sequence ID" value="NZ_NPBH01000053.1"/>
</dbReference>
<dbReference type="EMBL" id="NPBH01000053">
    <property type="protein sequence ID" value="PAE07361.1"/>
    <property type="molecule type" value="Genomic_DNA"/>
</dbReference>
<comment type="caution">
    <text evidence="2">The sequence shown here is derived from an EMBL/GenBank/DDBJ whole genome shotgun (WGS) entry which is preliminary data.</text>
</comment>
<organism evidence="2 3">
    <name type="scientific">Terribacillus saccharophilus</name>
    <dbReference type="NCBI Taxonomy" id="361277"/>
    <lineage>
        <taxon>Bacteria</taxon>
        <taxon>Bacillati</taxon>
        <taxon>Bacillota</taxon>
        <taxon>Bacilli</taxon>
        <taxon>Bacillales</taxon>
        <taxon>Bacillaceae</taxon>
        <taxon>Terribacillus</taxon>
    </lineage>
</organism>
<feature type="transmembrane region" description="Helical" evidence="1">
    <location>
        <begin position="47"/>
        <end position="66"/>
    </location>
</feature>
<dbReference type="Proteomes" id="UP000216475">
    <property type="component" value="Unassembled WGS sequence"/>
</dbReference>